<organism evidence="2 3">
    <name type="scientific">Microcystis aeruginosa NIES-44</name>
    <dbReference type="NCBI Taxonomy" id="449439"/>
    <lineage>
        <taxon>Bacteria</taxon>
        <taxon>Bacillati</taxon>
        <taxon>Cyanobacteriota</taxon>
        <taxon>Cyanophyceae</taxon>
        <taxon>Oscillatoriophycideae</taxon>
        <taxon>Chroococcales</taxon>
        <taxon>Microcystaceae</taxon>
        <taxon>Microcystis</taxon>
    </lineage>
</organism>
<evidence type="ECO:0000313" key="3">
    <source>
        <dbReference type="Proteomes" id="UP000030321"/>
    </source>
</evidence>
<evidence type="ECO:0000256" key="1">
    <source>
        <dbReference type="SAM" id="MobiDB-lite"/>
    </source>
</evidence>
<sequence length="63" mass="7132">MALSVASGKILTISPSFTFYLSPWPALSAKLSNISYFRYQHRNYPDSGSYTQEQRPDCSFSDC</sequence>
<gene>
    <name evidence="2" type="ORF">N44_04610</name>
</gene>
<dbReference type="AlphaFoldDB" id="A0A0A1W1M7"/>
<name>A0A0A1W1M7_MICAE</name>
<evidence type="ECO:0000313" key="2">
    <source>
        <dbReference type="EMBL" id="GAL95754.1"/>
    </source>
</evidence>
<comment type="caution">
    <text evidence="2">The sequence shown here is derived from an EMBL/GenBank/DDBJ whole genome shotgun (WGS) entry which is preliminary data.</text>
</comment>
<feature type="region of interest" description="Disordered" evidence="1">
    <location>
        <begin position="43"/>
        <end position="63"/>
    </location>
</feature>
<accession>A0A0A1W1M7</accession>
<protein>
    <submittedName>
        <fullName evidence="2">Uncharacterized protein</fullName>
    </submittedName>
</protein>
<reference evidence="3" key="1">
    <citation type="journal article" date="2015" name="Genome">
        <title>Whole Genome Sequence of the Non-Microcystin-Producing Microcystis aeruginosa Strain NIES-44.</title>
        <authorList>
            <person name="Okano K."/>
            <person name="Miyata N."/>
            <person name="Ozaki Y."/>
        </authorList>
    </citation>
    <scope>NUCLEOTIDE SEQUENCE [LARGE SCALE GENOMIC DNA]</scope>
    <source>
        <strain evidence="3">NIES-44</strain>
    </source>
</reference>
<dbReference type="Proteomes" id="UP000030321">
    <property type="component" value="Unassembled WGS sequence"/>
</dbReference>
<dbReference type="EMBL" id="BBPA01000075">
    <property type="protein sequence ID" value="GAL95754.1"/>
    <property type="molecule type" value="Genomic_DNA"/>
</dbReference>
<proteinExistence type="predicted"/>